<evidence type="ECO:0000256" key="4">
    <source>
        <dbReference type="ARBA" id="ARBA00023125"/>
    </source>
</evidence>
<evidence type="ECO:0000256" key="6">
    <source>
        <dbReference type="PROSITE-ProRule" id="PRU00169"/>
    </source>
</evidence>
<feature type="DNA-binding region" description="OmpR/PhoB-type" evidence="7">
    <location>
        <begin position="132"/>
        <end position="229"/>
    </location>
</feature>
<dbReference type="Proteomes" id="UP000285725">
    <property type="component" value="Unassembled WGS sequence"/>
</dbReference>
<accession>A0A2I1TUT3</accession>
<dbReference type="AlphaFoldDB" id="A0A2I1TUT3"/>
<evidence type="ECO:0000313" key="11">
    <source>
        <dbReference type="EMBL" id="RHC96238.1"/>
    </source>
</evidence>
<dbReference type="CDD" id="cd00383">
    <property type="entry name" value="trans_reg_C"/>
    <property type="match status" value="1"/>
</dbReference>
<comment type="caution">
    <text evidence="6">Lacks conserved residue(s) required for the propagation of feature annotation.</text>
</comment>
<keyword evidence="1" id="KW-0597">Phosphoprotein</keyword>
<evidence type="ECO:0000259" key="9">
    <source>
        <dbReference type="PROSITE" id="PS51755"/>
    </source>
</evidence>
<evidence type="ECO:0000256" key="2">
    <source>
        <dbReference type="ARBA" id="ARBA00023012"/>
    </source>
</evidence>
<comment type="caution">
    <text evidence="12">The sequence shown here is derived from an EMBL/GenBank/DDBJ whole genome shotgun (WGS) entry which is preliminary data.</text>
</comment>
<dbReference type="FunFam" id="1.10.10.10:FF:000005">
    <property type="entry name" value="Two-component system response regulator"/>
    <property type="match status" value="1"/>
</dbReference>
<dbReference type="GO" id="GO:0000976">
    <property type="term" value="F:transcription cis-regulatory region binding"/>
    <property type="evidence" value="ECO:0007669"/>
    <property type="project" value="TreeGrafter"/>
</dbReference>
<dbReference type="RefSeq" id="WP_049492430.1">
    <property type="nucleotide sequence ID" value="NZ_CABJDC010000001.1"/>
</dbReference>
<dbReference type="EMBL" id="QRQU01000001">
    <property type="protein sequence ID" value="RHN27301.1"/>
    <property type="molecule type" value="Genomic_DNA"/>
</dbReference>
<dbReference type="InterPro" id="IPR001789">
    <property type="entry name" value="Sig_transdc_resp-reg_receiver"/>
</dbReference>
<reference evidence="13 14" key="1">
    <citation type="submission" date="2018-08" db="EMBL/GenBank/DDBJ databases">
        <title>A genome reference for cultivated species of the human gut microbiota.</title>
        <authorList>
            <person name="Zou Y."/>
            <person name="Xue W."/>
            <person name="Luo G."/>
        </authorList>
    </citation>
    <scope>NUCLEOTIDE SEQUENCE [LARGE SCALE GENOMIC DNA]</scope>
    <source>
        <strain evidence="12 13">AF30-12BH</strain>
        <strain evidence="11 14">AM33-3BH</strain>
    </source>
</reference>
<proteinExistence type="predicted"/>
<evidence type="ECO:0000313" key="13">
    <source>
        <dbReference type="Proteomes" id="UP000285725"/>
    </source>
</evidence>
<name>A0A2I1TUT3_STRPA</name>
<sequence>MVKRVLLVENEKQIARFIDLELQKEGYQVDVVEDGKAGLALIAATKYDLILFNYDLSDMSGETFAEEISRIRPASVLIVLDSREKIAEHKESIQRFAVSYMVKPFIISDLVDKITAIFRGRDYIDQHCSQMKIPTSYRNLRIDVEHHTVYRGKDMISLTRREYDLLATLMGSKGVVTRDQLLESVWKYESTGETNIVDVYIRYLRGKIDLPGQKSYIKTVRGIGYAMQDTLE</sequence>
<evidence type="ECO:0000256" key="7">
    <source>
        <dbReference type="PROSITE-ProRule" id="PRU01091"/>
    </source>
</evidence>
<dbReference type="GO" id="GO:0000156">
    <property type="term" value="F:phosphorelay response regulator activity"/>
    <property type="evidence" value="ECO:0007669"/>
    <property type="project" value="TreeGrafter"/>
</dbReference>
<keyword evidence="3" id="KW-0805">Transcription regulation</keyword>
<gene>
    <name evidence="11" type="ORF">DW820_03700</name>
    <name evidence="12" type="ORF">DWZ19_02300</name>
    <name evidence="10" type="ORF">GMC94_00680</name>
</gene>
<dbReference type="SUPFAM" id="SSF46894">
    <property type="entry name" value="C-terminal effector domain of the bipartite response regulators"/>
    <property type="match status" value="1"/>
</dbReference>
<keyword evidence="4 7" id="KW-0238">DNA-binding</keyword>
<dbReference type="PROSITE" id="PS50110">
    <property type="entry name" value="RESPONSE_REGULATORY"/>
    <property type="match status" value="1"/>
</dbReference>
<dbReference type="SUPFAM" id="SSF52172">
    <property type="entry name" value="CheY-like"/>
    <property type="match status" value="1"/>
</dbReference>
<dbReference type="InterPro" id="IPR016032">
    <property type="entry name" value="Sig_transdc_resp-reg_C-effctor"/>
</dbReference>
<keyword evidence="2" id="KW-0902">Two-component regulatory system</keyword>
<feature type="domain" description="OmpR/PhoB-type" evidence="9">
    <location>
        <begin position="132"/>
        <end position="229"/>
    </location>
</feature>
<dbReference type="Gene3D" id="3.40.50.2300">
    <property type="match status" value="1"/>
</dbReference>
<dbReference type="InterPro" id="IPR001867">
    <property type="entry name" value="OmpR/PhoB-type_DNA-bd"/>
</dbReference>
<protein>
    <submittedName>
        <fullName evidence="10 12">Response regulator</fullName>
    </submittedName>
</protein>
<dbReference type="CDD" id="cd19922">
    <property type="entry name" value="REC_RitR-like"/>
    <property type="match status" value="1"/>
</dbReference>
<dbReference type="PANTHER" id="PTHR48111:SF22">
    <property type="entry name" value="REGULATOR OF RPOS"/>
    <property type="match status" value="1"/>
</dbReference>
<evidence type="ECO:0000313" key="15">
    <source>
        <dbReference type="Proteomes" id="UP000441330"/>
    </source>
</evidence>
<dbReference type="Pfam" id="PF00486">
    <property type="entry name" value="Trans_reg_C"/>
    <property type="match status" value="1"/>
</dbReference>
<dbReference type="Pfam" id="PF00072">
    <property type="entry name" value="Response_reg"/>
    <property type="match status" value="1"/>
</dbReference>
<dbReference type="Gene3D" id="1.10.10.10">
    <property type="entry name" value="Winged helix-like DNA-binding domain superfamily/Winged helix DNA-binding domain"/>
    <property type="match status" value="1"/>
</dbReference>
<evidence type="ECO:0000313" key="14">
    <source>
        <dbReference type="Proteomes" id="UP000285773"/>
    </source>
</evidence>
<dbReference type="GO" id="GO:0006355">
    <property type="term" value="P:regulation of DNA-templated transcription"/>
    <property type="evidence" value="ECO:0007669"/>
    <property type="project" value="InterPro"/>
</dbReference>
<dbReference type="EMBL" id="QSIO01000001">
    <property type="protein sequence ID" value="RHC96238.1"/>
    <property type="molecule type" value="Genomic_DNA"/>
</dbReference>
<dbReference type="SMART" id="SM00448">
    <property type="entry name" value="REC"/>
    <property type="match status" value="1"/>
</dbReference>
<dbReference type="SMART" id="SM00862">
    <property type="entry name" value="Trans_reg_C"/>
    <property type="match status" value="1"/>
</dbReference>
<dbReference type="PROSITE" id="PS51755">
    <property type="entry name" value="OMPR_PHOB"/>
    <property type="match status" value="1"/>
</dbReference>
<dbReference type="EMBL" id="WMZJ01000001">
    <property type="protein sequence ID" value="MTS53414.1"/>
    <property type="molecule type" value="Genomic_DNA"/>
</dbReference>
<dbReference type="Proteomes" id="UP000285773">
    <property type="component" value="Unassembled WGS sequence"/>
</dbReference>
<organism evidence="12 13">
    <name type="scientific">Streptococcus parasanguinis</name>
    <dbReference type="NCBI Taxonomy" id="1318"/>
    <lineage>
        <taxon>Bacteria</taxon>
        <taxon>Bacillati</taxon>
        <taxon>Bacillota</taxon>
        <taxon>Bacilli</taxon>
        <taxon>Lactobacillales</taxon>
        <taxon>Streptococcaceae</taxon>
        <taxon>Streptococcus</taxon>
    </lineage>
</organism>
<dbReference type="PANTHER" id="PTHR48111">
    <property type="entry name" value="REGULATOR OF RPOS"/>
    <property type="match status" value="1"/>
</dbReference>
<evidence type="ECO:0000256" key="1">
    <source>
        <dbReference type="ARBA" id="ARBA00022553"/>
    </source>
</evidence>
<evidence type="ECO:0000256" key="3">
    <source>
        <dbReference type="ARBA" id="ARBA00023015"/>
    </source>
</evidence>
<evidence type="ECO:0000256" key="5">
    <source>
        <dbReference type="ARBA" id="ARBA00023163"/>
    </source>
</evidence>
<dbReference type="GO" id="GO:0032993">
    <property type="term" value="C:protein-DNA complex"/>
    <property type="evidence" value="ECO:0007669"/>
    <property type="project" value="TreeGrafter"/>
</dbReference>
<reference evidence="10 15" key="2">
    <citation type="journal article" date="2019" name="Nat. Med.">
        <title>A library of human gut bacterial isolates paired with longitudinal multiomics data enables mechanistic microbiome research.</title>
        <authorList>
            <person name="Poyet M."/>
            <person name="Groussin M."/>
            <person name="Gibbons S.M."/>
            <person name="Avila-Pacheco J."/>
            <person name="Jiang X."/>
            <person name="Kearney S.M."/>
            <person name="Perrotta A.R."/>
            <person name="Berdy B."/>
            <person name="Zhao S."/>
            <person name="Lieberman T.D."/>
            <person name="Swanson P.K."/>
            <person name="Smith M."/>
            <person name="Roesemann S."/>
            <person name="Alexander J.E."/>
            <person name="Rich S.A."/>
            <person name="Livny J."/>
            <person name="Vlamakis H."/>
            <person name="Clish C."/>
            <person name="Bullock K."/>
            <person name="Deik A."/>
            <person name="Scott J."/>
            <person name="Pierce K.A."/>
            <person name="Xavier R.J."/>
            <person name="Alm E.J."/>
        </authorList>
    </citation>
    <scope>NUCLEOTIDE SEQUENCE [LARGE SCALE GENOMIC DNA]</scope>
    <source>
        <strain evidence="10 15">BIOML-A1</strain>
    </source>
</reference>
<dbReference type="InterPro" id="IPR039420">
    <property type="entry name" value="WalR-like"/>
</dbReference>
<evidence type="ECO:0000313" key="10">
    <source>
        <dbReference type="EMBL" id="MTS53414.1"/>
    </source>
</evidence>
<keyword evidence="5" id="KW-0804">Transcription</keyword>
<dbReference type="Proteomes" id="UP000441330">
    <property type="component" value="Unassembled WGS sequence"/>
</dbReference>
<evidence type="ECO:0000313" key="12">
    <source>
        <dbReference type="EMBL" id="RHN27301.1"/>
    </source>
</evidence>
<evidence type="ECO:0000259" key="8">
    <source>
        <dbReference type="PROSITE" id="PS50110"/>
    </source>
</evidence>
<dbReference type="InterPro" id="IPR011006">
    <property type="entry name" value="CheY-like_superfamily"/>
</dbReference>
<feature type="domain" description="Response regulatory" evidence="8">
    <location>
        <begin position="4"/>
        <end position="118"/>
    </location>
</feature>
<dbReference type="GO" id="GO:0005829">
    <property type="term" value="C:cytosol"/>
    <property type="evidence" value="ECO:0007669"/>
    <property type="project" value="TreeGrafter"/>
</dbReference>
<dbReference type="InterPro" id="IPR036388">
    <property type="entry name" value="WH-like_DNA-bd_sf"/>
</dbReference>